<evidence type="ECO:0000313" key="1">
    <source>
        <dbReference type="EMBL" id="GAA3615847.1"/>
    </source>
</evidence>
<dbReference type="Proteomes" id="UP001500630">
    <property type="component" value="Unassembled WGS sequence"/>
</dbReference>
<evidence type="ECO:0008006" key="3">
    <source>
        <dbReference type="Google" id="ProtNLM"/>
    </source>
</evidence>
<evidence type="ECO:0000313" key="2">
    <source>
        <dbReference type="Proteomes" id="UP001500630"/>
    </source>
</evidence>
<keyword evidence="2" id="KW-1185">Reference proteome</keyword>
<sequence>MSTDATSGRYLYVTSTAIEALRGRIDGELKAYLHEIKGLCETTTNVAAPGFGVLGQLAIGINYERVRKWAQEQLGEAESACAGWSDALTHAQANWRAAEEASKVRYVG</sequence>
<organism evidence="1 2">
    <name type="scientific">Nonomuraea rosea</name>
    <dbReference type="NCBI Taxonomy" id="638574"/>
    <lineage>
        <taxon>Bacteria</taxon>
        <taxon>Bacillati</taxon>
        <taxon>Actinomycetota</taxon>
        <taxon>Actinomycetes</taxon>
        <taxon>Streptosporangiales</taxon>
        <taxon>Streptosporangiaceae</taxon>
        <taxon>Nonomuraea</taxon>
    </lineage>
</organism>
<reference evidence="2" key="1">
    <citation type="journal article" date="2019" name="Int. J. Syst. Evol. Microbiol.">
        <title>The Global Catalogue of Microorganisms (GCM) 10K type strain sequencing project: providing services to taxonomists for standard genome sequencing and annotation.</title>
        <authorList>
            <consortium name="The Broad Institute Genomics Platform"/>
            <consortium name="The Broad Institute Genome Sequencing Center for Infectious Disease"/>
            <person name="Wu L."/>
            <person name="Ma J."/>
        </authorList>
    </citation>
    <scope>NUCLEOTIDE SEQUENCE [LARGE SCALE GENOMIC DNA]</scope>
    <source>
        <strain evidence="2">JCM 17326</strain>
    </source>
</reference>
<dbReference type="EMBL" id="BAABDQ010000053">
    <property type="protein sequence ID" value="GAA3615847.1"/>
    <property type="molecule type" value="Genomic_DNA"/>
</dbReference>
<comment type="caution">
    <text evidence="1">The sequence shown here is derived from an EMBL/GenBank/DDBJ whole genome shotgun (WGS) entry which is preliminary data.</text>
</comment>
<gene>
    <name evidence="1" type="ORF">GCM10022419_121400</name>
</gene>
<protein>
    <recommendedName>
        <fullName evidence="3">ESX-1 secretion-associated protein</fullName>
    </recommendedName>
</protein>
<name>A0ABP6ZPM6_9ACTN</name>
<proteinExistence type="predicted"/>
<dbReference type="RefSeq" id="WP_345577135.1">
    <property type="nucleotide sequence ID" value="NZ_BAABDQ010000053.1"/>
</dbReference>
<accession>A0ABP6ZPM6</accession>